<evidence type="ECO:0000313" key="2">
    <source>
        <dbReference type="Proteomes" id="UP000825935"/>
    </source>
</evidence>
<organism evidence="1 2">
    <name type="scientific">Ceratopteris richardii</name>
    <name type="common">Triangle waterfern</name>
    <dbReference type="NCBI Taxonomy" id="49495"/>
    <lineage>
        <taxon>Eukaryota</taxon>
        <taxon>Viridiplantae</taxon>
        <taxon>Streptophyta</taxon>
        <taxon>Embryophyta</taxon>
        <taxon>Tracheophyta</taxon>
        <taxon>Polypodiopsida</taxon>
        <taxon>Polypodiidae</taxon>
        <taxon>Polypodiales</taxon>
        <taxon>Pteridineae</taxon>
        <taxon>Pteridaceae</taxon>
        <taxon>Parkerioideae</taxon>
        <taxon>Ceratopteris</taxon>
    </lineage>
</organism>
<gene>
    <name evidence="1" type="ORF">KP509_36G036100</name>
</gene>
<keyword evidence="2" id="KW-1185">Reference proteome</keyword>
<dbReference type="EMBL" id="CM035441">
    <property type="protein sequence ID" value="KAH7281219.1"/>
    <property type="molecule type" value="Genomic_DNA"/>
</dbReference>
<evidence type="ECO:0000313" key="1">
    <source>
        <dbReference type="EMBL" id="KAH7281219.1"/>
    </source>
</evidence>
<proteinExistence type="predicted"/>
<name>A0A8T2QBM8_CERRI</name>
<dbReference type="Proteomes" id="UP000825935">
    <property type="component" value="Chromosome 36"/>
</dbReference>
<comment type="caution">
    <text evidence="1">The sequence shown here is derived from an EMBL/GenBank/DDBJ whole genome shotgun (WGS) entry which is preliminary data.</text>
</comment>
<reference evidence="1" key="1">
    <citation type="submission" date="2021-08" db="EMBL/GenBank/DDBJ databases">
        <title>WGS assembly of Ceratopteris richardii.</title>
        <authorList>
            <person name="Marchant D.B."/>
            <person name="Chen G."/>
            <person name="Jenkins J."/>
            <person name="Shu S."/>
            <person name="Leebens-Mack J."/>
            <person name="Grimwood J."/>
            <person name="Schmutz J."/>
            <person name="Soltis P."/>
            <person name="Soltis D."/>
            <person name="Chen Z.-H."/>
        </authorList>
    </citation>
    <scope>NUCLEOTIDE SEQUENCE</scope>
    <source>
        <strain evidence="1">Whitten #5841</strain>
        <tissue evidence="1">Leaf</tissue>
    </source>
</reference>
<accession>A0A8T2QBM8</accession>
<dbReference type="AlphaFoldDB" id="A0A8T2QBM8"/>
<protein>
    <submittedName>
        <fullName evidence="1">Uncharacterized protein</fullName>
    </submittedName>
</protein>
<sequence>MNARRHRYKHASTDFLIGTPTYTAYSLVLFSSSPCRCSGHQDTHSLEPKSLSGPHVRTQLSRNDPIHGSANPVLDFLPLLLMCMLQVRTLHGVFLRVTRCMNYAMEFHPP</sequence>